<dbReference type="Pfam" id="PF04313">
    <property type="entry name" value="HSDR_N"/>
    <property type="match status" value="1"/>
</dbReference>
<organism evidence="9 10">
    <name type="scientific">Mycobacterium branderi</name>
    <dbReference type="NCBI Taxonomy" id="43348"/>
    <lineage>
        <taxon>Bacteria</taxon>
        <taxon>Bacillati</taxon>
        <taxon>Actinomycetota</taxon>
        <taxon>Actinomycetes</taxon>
        <taxon>Mycobacteriales</taxon>
        <taxon>Mycobacteriaceae</taxon>
        <taxon>Mycobacterium</taxon>
    </lineage>
</organism>
<dbReference type="EC" id="2.1.1.72" evidence="1"/>
<dbReference type="Gene3D" id="3.40.50.150">
    <property type="entry name" value="Vaccinia Virus protein VP39"/>
    <property type="match status" value="1"/>
</dbReference>
<evidence type="ECO:0000256" key="1">
    <source>
        <dbReference type="ARBA" id="ARBA00011900"/>
    </source>
</evidence>
<dbReference type="OrthoDB" id="4280289at2"/>
<dbReference type="InterPro" id="IPR029063">
    <property type="entry name" value="SAM-dependent_MTases_sf"/>
</dbReference>
<dbReference type="Gene3D" id="3.90.1570.30">
    <property type="match status" value="1"/>
</dbReference>
<evidence type="ECO:0000259" key="6">
    <source>
        <dbReference type="Pfam" id="PF04313"/>
    </source>
</evidence>
<keyword evidence="3" id="KW-0808">Transferase</keyword>
<dbReference type="PANTHER" id="PTHR33841">
    <property type="entry name" value="DNA METHYLTRANSFERASE YEEA-RELATED"/>
    <property type="match status" value="1"/>
</dbReference>
<keyword evidence="4" id="KW-0949">S-adenosyl-L-methionine</keyword>
<reference evidence="9 10" key="1">
    <citation type="submission" date="2016-12" db="EMBL/GenBank/DDBJ databases">
        <title>The new phylogeny of genus Mycobacterium.</title>
        <authorList>
            <person name="Tortoli E."/>
            <person name="Trovato A."/>
            <person name="Cirillo D.M."/>
        </authorList>
    </citation>
    <scope>NUCLEOTIDE SEQUENCE [LARGE SCALE GENOMIC DNA]</scope>
    <source>
        <strain evidence="9 10">DSM 44624</strain>
    </source>
</reference>
<reference evidence="8 11" key="2">
    <citation type="journal article" date="2019" name="Emerg. Microbes Infect.">
        <title>Comprehensive subspecies identification of 175 nontuberculous mycobacteria species based on 7547 genomic profiles.</title>
        <authorList>
            <person name="Matsumoto Y."/>
            <person name="Kinjo T."/>
            <person name="Motooka D."/>
            <person name="Nabeya D."/>
            <person name="Jung N."/>
            <person name="Uechi K."/>
            <person name="Horii T."/>
            <person name="Iida T."/>
            <person name="Fujita J."/>
            <person name="Nakamura S."/>
        </authorList>
    </citation>
    <scope>NUCLEOTIDE SEQUENCE [LARGE SCALE GENOMIC DNA]</scope>
    <source>
        <strain evidence="8 11">JCM 12687</strain>
    </source>
</reference>
<sequence length="990" mass="110817">MAEPPTEVKELVKRYERERRVLESAAYGEADTRKEFIEPLFTALGWDVVNKNLFSEAYKDVVNEYSLKIGGSHKAPDYAFRIGGNRVFFVEAKRPGIDISRDTPAAYQLRRYGWTAKLPISVLTNFRHLAVYDCTRQPSETDRANAARTLLVPWKDLVDRWAEVEELLGKNSVYQGSLQRYFDQASRRRGTSEVDGLFLLQMEEWRKTLAQSIAKKNPELSVNELNEAVQQTLDRIVFLRIAEDRGIEPYGELKDALKGSGVYTRLLNIFLAADTRYDSGLFHFKAEKGRSTPPDKLTPGLVIEDKVLRDIVESMYYPTSPYEFSVMPADILGQVYEQFLGKVIQLTGRRSVVVEDKPEVRRAGGVYYTPTNIVEHIVDKTLGPLLADKSIRAARNLRIPDPACGSGSFLLGAFDYLIRWFTNAHAESGSGASKQALYRDASGQLKLTLAERRRILTSSIFGVDIDRQAVEVTKLSLMLRVLEGETSETMDSQLKMFHVERALPDLDRNILCGNSLVDSMVTSVVELTPEEEYDLNPFDWAVGFPEIMSSKGFHAVIGNPPYDVIEKDRGKASWPHDKLREYIPSRTDYAAALGGKLNLYRFFLVQSCALLRPGGYLGMIVPMGLAADISTGNTRKHLFTYLADTTLDCFPQKDNPHRRIFKAAKLSTMVIVGKKNATKLTAQNQITTHIFPGNNMTEISTDNVLTLGDLQLLNPENAPVPLVAADEWAVCRDIHSKSHVRRLSELGDSYVVTRGEINQTTYGGYIADADEKSEYEPLLKGVEVGAFELRESLSQGKREMLDAKAIRKDYPRKGGPIAPRIATQRITGVDERQRLVCAIVTAKMWFADSTNSIVGVDNAPLSLEYLVALLNSDLMQWRFRLTSSNNNVGTNELLDLPIAVHDPTSPTDRRLLERVARAGQRIAALKAQERAEKTSSGAQRIARMLVSAWDALDGAVYELYGLTRAQRDLIERRLQKAPLAAQLAGDDDAA</sequence>
<dbReference type="Pfam" id="PF07669">
    <property type="entry name" value="Eco57I"/>
    <property type="match status" value="1"/>
</dbReference>
<reference evidence="8" key="3">
    <citation type="submission" date="2020-02" db="EMBL/GenBank/DDBJ databases">
        <authorList>
            <person name="Matsumoto Y."/>
            <person name="Kinjo T."/>
            <person name="Motooka D."/>
            <person name="Nabeya D."/>
            <person name="Jung N."/>
            <person name="Uechi K."/>
            <person name="Horii T."/>
            <person name="Iida T."/>
            <person name="Fujita J."/>
            <person name="Nakamura S."/>
        </authorList>
    </citation>
    <scope>NUCLEOTIDE SEQUENCE</scope>
    <source>
        <strain evidence="8">JCM 12687</strain>
    </source>
</reference>
<dbReference type="GO" id="GO:0003677">
    <property type="term" value="F:DNA binding"/>
    <property type="evidence" value="ECO:0007669"/>
    <property type="project" value="UniProtKB-KW"/>
</dbReference>
<dbReference type="InterPro" id="IPR007409">
    <property type="entry name" value="Restrct_endonuc_type1_HsdR_N"/>
</dbReference>
<dbReference type="GO" id="GO:0009007">
    <property type="term" value="F:site-specific DNA-methyltransferase (adenine-specific) activity"/>
    <property type="evidence" value="ECO:0007669"/>
    <property type="project" value="UniProtKB-EC"/>
</dbReference>
<keyword evidence="2" id="KW-0489">Methyltransferase</keyword>
<evidence type="ECO:0000313" key="10">
    <source>
        <dbReference type="Proteomes" id="UP000192441"/>
    </source>
</evidence>
<dbReference type="SUPFAM" id="SSF53335">
    <property type="entry name" value="S-adenosyl-L-methionine-dependent methyltransferases"/>
    <property type="match status" value="1"/>
</dbReference>
<dbReference type="PRINTS" id="PR00507">
    <property type="entry name" value="N12N6MTFRASE"/>
</dbReference>
<dbReference type="RefSeq" id="WP_083132472.1">
    <property type="nucleotide sequence ID" value="NZ_AP022606.1"/>
</dbReference>
<dbReference type="GO" id="GO:0005524">
    <property type="term" value="F:ATP binding"/>
    <property type="evidence" value="ECO:0007669"/>
    <property type="project" value="UniProtKB-KW"/>
</dbReference>
<dbReference type="GO" id="GO:0009035">
    <property type="term" value="F:type I site-specific deoxyribonuclease activity"/>
    <property type="evidence" value="ECO:0007669"/>
    <property type="project" value="UniProtKB-EC"/>
</dbReference>
<dbReference type="GO" id="GO:0009307">
    <property type="term" value="P:DNA restriction-modification system"/>
    <property type="evidence" value="ECO:0007669"/>
    <property type="project" value="UniProtKB-KW"/>
</dbReference>
<evidence type="ECO:0000256" key="2">
    <source>
        <dbReference type="ARBA" id="ARBA00022603"/>
    </source>
</evidence>
<proteinExistence type="predicted"/>
<dbReference type="AlphaFoldDB" id="A0A7I7W9F6"/>
<dbReference type="Proteomes" id="UP000192441">
    <property type="component" value="Unassembled WGS sequence"/>
</dbReference>
<feature type="domain" description="Restriction endonuclease type I HsdR N-terminal" evidence="6">
    <location>
        <begin position="61"/>
        <end position="138"/>
    </location>
</feature>
<dbReference type="Proteomes" id="UP000467379">
    <property type="component" value="Chromosome"/>
</dbReference>
<evidence type="ECO:0000313" key="9">
    <source>
        <dbReference type="EMBL" id="ORA36156.1"/>
    </source>
</evidence>
<dbReference type="EMBL" id="MVHM01000010">
    <property type="protein sequence ID" value="ORA36156.1"/>
    <property type="molecule type" value="Genomic_DNA"/>
</dbReference>
<comment type="catalytic activity">
    <reaction evidence="5">
        <text>a 2'-deoxyadenosine in DNA + S-adenosyl-L-methionine = an N(6)-methyl-2'-deoxyadenosine in DNA + S-adenosyl-L-homocysteine + H(+)</text>
        <dbReference type="Rhea" id="RHEA:15197"/>
        <dbReference type="Rhea" id="RHEA-COMP:12418"/>
        <dbReference type="Rhea" id="RHEA-COMP:12419"/>
        <dbReference type="ChEBI" id="CHEBI:15378"/>
        <dbReference type="ChEBI" id="CHEBI:57856"/>
        <dbReference type="ChEBI" id="CHEBI:59789"/>
        <dbReference type="ChEBI" id="CHEBI:90615"/>
        <dbReference type="ChEBI" id="CHEBI:90616"/>
        <dbReference type="EC" id="2.1.1.72"/>
    </reaction>
</comment>
<accession>A0A7I7W9F6</accession>
<dbReference type="REBASE" id="378436">
    <property type="entry name" value="Mbr12687ORF44740P"/>
</dbReference>
<evidence type="ECO:0000256" key="4">
    <source>
        <dbReference type="ARBA" id="ARBA00022691"/>
    </source>
</evidence>
<dbReference type="InterPro" id="IPR011639">
    <property type="entry name" value="MethylTrfase_TaqI-like_dom"/>
</dbReference>
<evidence type="ECO:0000259" key="7">
    <source>
        <dbReference type="Pfam" id="PF07669"/>
    </source>
</evidence>
<dbReference type="InterPro" id="IPR050953">
    <property type="entry name" value="N4_N6_ade-DNA_methylase"/>
</dbReference>
<dbReference type="EMBL" id="AP022606">
    <property type="protein sequence ID" value="BBZ14279.1"/>
    <property type="molecule type" value="Genomic_DNA"/>
</dbReference>
<gene>
    <name evidence="9" type="ORF">BST20_16510</name>
    <name evidence="8" type="ORF">MBRA_44740</name>
</gene>
<dbReference type="GO" id="GO:0032259">
    <property type="term" value="P:methylation"/>
    <property type="evidence" value="ECO:0007669"/>
    <property type="project" value="UniProtKB-KW"/>
</dbReference>
<evidence type="ECO:0000313" key="11">
    <source>
        <dbReference type="Proteomes" id="UP000467379"/>
    </source>
</evidence>
<name>A0A7I7W9F6_9MYCO</name>
<evidence type="ECO:0000256" key="3">
    <source>
        <dbReference type="ARBA" id="ARBA00022679"/>
    </source>
</evidence>
<feature type="domain" description="Type II methyltransferase M.TaqI-like" evidence="7">
    <location>
        <begin position="459"/>
        <end position="635"/>
    </location>
</feature>
<protein>
    <recommendedName>
        <fullName evidence="1">site-specific DNA-methyltransferase (adenine-specific)</fullName>
        <ecNumber evidence="1">2.1.1.72</ecNumber>
    </recommendedName>
</protein>
<keyword evidence="11" id="KW-1185">Reference proteome</keyword>
<evidence type="ECO:0000256" key="5">
    <source>
        <dbReference type="ARBA" id="ARBA00047942"/>
    </source>
</evidence>
<dbReference type="PANTHER" id="PTHR33841:SF1">
    <property type="entry name" value="DNA METHYLTRANSFERASE A"/>
    <property type="match status" value="1"/>
</dbReference>
<evidence type="ECO:0000313" key="8">
    <source>
        <dbReference type="EMBL" id="BBZ14279.1"/>
    </source>
</evidence>